<proteinExistence type="predicted"/>
<evidence type="ECO:0000313" key="1">
    <source>
        <dbReference type="EMBL" id="GHP01306.1"/>
    </source>
</evidence>
<dbReference type="EMBL" id="BNJQ01000001">
    <property type="protein sequence ID" value="GHP01306.1"/>
    <property type="molecule type" value="Genomic_DNA"/>
</dbReference>
<gene>
    <name evidence="1" type="ORF">PPROV_000006200</name>
</gene>
<reference evidence="1" key="1">
    <citation type="submission" date="2020-10" db="EMBL/GenBank/DDBJ databases">
        <title>Unveiling of a novel bifunctional photoreceptor, Dualchrome1, isolated from a cosmopolitan green alga.</title>
        <authorList>
            <person name="Suzuki S."/>
            <person name="Kawachi M."/>
        </authorList>
    </citation>
    <scope>NUCLEOTIDE SEQUENCE</scope>
    <source>
        <strain evidence="1">NIES 2893</strain>
    </source>
</reference>
<dbReference type="OrthoDB" id="10264461at2759"/>
<dbReference type="AlphaFoldDB" id="A0A830H2D7"/>
<organism evidence="1 2">
    <name type="scientific">Pycnococcus provasolii</name>
    <dbReference type="NCBI Taxonomy" id="41880"/>
    <lineage>
        <taxon>Eukaryota</taxon>
        <taxon>Viridiplantae</taxon>
        <taxon>Chlorophyta</taxon>
        <taxon>Pseudoscourfieldiophyceae</taxon>
        <taxon>Pseudoscourfieldiales</taxon>
        <taxon>Pycnococcaceae</taxon>
        <taxon>Pycnococcus</taxon>
    </lineage>
</organism>
<dbReference type="Proteomes" id="UP000660262">
    <property type="component" value="Unassembled WGS sequence"/>
</dbReference>
<keyword evidence="2" id="KW-1185">Reference proteome</keyword>
<comment type="caution">
    <text evidence="1">The sequence shown here is derived from an EMBL/GenBank/DDBJ whole genome shotgun (WGS) entry which is preliminary data.</text>
</comment>
<sequence length="192" mass="21749">MKKARKVLSQSFVLSTIGAENDDMCFTTDLPPTGRGGARRAARRQLAKAPVVYYFETRLASRLQRFLDTAMIILRDSPLEFLETTAMTTVTNVSKASPNDDRYGNIPQMAAATLGALNAESFCERVLRCAWHVLTEGNTLLGDEELEMLVVLRMNREFMRFFMRDRYGNVVKQAQPYGRTVLKEVEVINVED</sequence>
<name>A0A830H2D7_9CHLO</name>
<accession>A0A830H2D7</accession>
<protein>
    <submittedName>
        <fullName evidence="1">Uncharacterized protein</fullName>
    </submittedName>
</protein>
<evidence type="ECO:0000313" key="2">
    <source>
        <dbReference type="Proteomes" id="UP000660262"/>
    </source>
</evidence>